<dbReference type="EMBL" id="JACHHK010000002">
    <property type="protein sequence ID" value="MBB5182548.1"/>
    <property type="molecule type" value="Genomic_DNA"/>
</dbReference>
<feature type="coiled-coil region" evidence="1">
    <location>
        <begin position="52"/>
        <end position="79"/>
    </location>
</feature>
<reference evidence="2 3" key="1">
    <citation type="submission" date="2020-08" db="EMBL/GenBank/DDBJ databases">
        <title>Genomic Encyclopedia of Type Strains, Phase IV (KMG-IV): sequencing the most valuable type-strain genomes for metagenomic binning, comparative biology and taxonomic classification.</title>
        <authorList>
            <person name="Goeker M."/>
        </authorList>
    </citation>
    <scope>NUCLEOTIDE SEQUENCE [LARGE SCALE GENOMIC DNA]</scope>
    <source>
        <strain evidence="2 3">DSM 25799</strain>
    </source>
</reference>
<protein>
    <submittedName>
        <fullName evidence="2">Uncharacterized protein</fullName>
    </submittedName>
</protein>
<keyword evidence="1" id="KW-0175">Coiled coil</keyword>
<evidence type="ECO:0000256" key="1">
    <source>
        <dbReference type="SAM" id="Coils"/>
    </source>
</evidence>
<comment type="caution">
    <text evidence="2">The sequence shown here is derived from an EMBL/GenBank/DDBJ whole genome shotgun (WGS) entry which is preliminary data.</text>
</comment>
<gene>
    <name evidence="2" type="ORF">HNQ47_000567</name>
</gene>
<sequence>MNQEVEEAIWAGRQAQRSLQEAKSCLDHARGWGIVDLIGGNEISGLMKHMNVRQANRALKRAQDDLQTFSREAADVQELVGLQVNIGGFLTFADFFLDGLVTDIWVQSKIKDARRQVDQAIVQVDQIMDRLQAIQ</sequence>
<name>A0A7W8CVW6_9FIRM</name>
<accession>A0A7W8CVW6</accession>
<dbReference type="Proteomes" id="UP000539953">
    <property type="component" value="Unassembled WGS sequence"/>
</dbReference>
<dbReference type="RefSeq" id="WP_183327333.1">
    <property type="nucleotide sequence ID" value="NZ_JACHHK010000002.1"/>
</dbReference>
<evidence type="ECO:0000313" key="3">
    <source>
        <dbReference type="Proteomes" id="UP000539953"/>
    </source>
</evidence>
<proteinExistence type="predicted"/>
<organism evidence="2 3">
    <name type="scientific">Catenisphaera adipataccumulans</name>
    <dbReference type="NCBI Taxonomy" id="700500"/>
    <lineage>
        <taxon>Bacteria</taxon>
        <taxon>Bacillati</taxon>
        <taxon>Bacillota</taxon>
        <taxon>Erysipelotrichia</taxon>
        <taxon>Erysipelotrichales</taxon>
        <taxon>Erysipelotrichaceae</taxon>
        <taxon>Catenisphaera</taxon>
    </lineage>
</organism>
<keyword evidence="3" id="KW-1185">Reference proteome</keyword>
<dbReference type="AlphaFoldDB" id="A0A7W8CVW6"/>
<evidence type="ECO:0000313" key="2">
    <source>
        <dbReference type="EMBL" id="MBB5182548.1"/>
    </source>
</evidence>